<proteinExistence type="predicted"/>
<reference evidence="1 2" key="1">
    <citation type="journal article" date="2014" name="PLoS Genet.">
        <title>Phylogenetically driven sequencing of extremely halophilic archaea reveals strategies for static and dynamic osmo-response.</title>
        <authorList>
            <person name="Becker E.A."/>
            <person name="Seitzer P.M."/>
            <person name="Tritt A."/>
            <person name="Larsen D."/>
            <person name="Krusor M."/>
            <person name="Yao A.I."/>
            <person name="Wu D."/>
            <person name="Madern D."/>
            <person name="Eisen J.A."/>
            <person name="Darling A.E."/>
            <person name="Facciotti M.T."/>
        </authorList>
    </citation>
    <scope>NUCLEOTIDE SEQUENCE [LARGE SCALE GENOMIC DNA]</scope>
    <source>
        <strain evidence="1 2">ATCC 33799</strain>
    </source>
</reference>
<gene>
    <name evidence="1" type="ORF">C435_03338</name>
</gene>
<dbReference type="Proteomes" id="UP000011687">
    <property type="component" value="Unassembled WGS sequence"/>
</dbReference>
<accession>M0KXC4</accession>
<keyword evidence="2" id="KW-1185">Reference proteome</keyword>
<evidence type="ECO:0000313" key="2">
    <source>
        <dbReference type="Proteomes" id="UP000011687"/>
    </source>
</evidence>
<comment type="caution">
    <text evidence="1">The sequence shown here is derived from an EMBL/GenBank/DDBJ whole genome shotgun (WGS) entry which is preliminary data.</text>
</comment>
<name>M0KXC4_9EURY</name>
<sequence length="95" mass="11168">MTPRRFTIERIANKYSIAAKIDSNTSDEDSRFRYYAVINPYCHGPIPFCRDGGDEAVYDEVTKAVIFKEQIQHSYDNQEVRVIQLDRTEFEELQD</sequence>
<evidence type="ECO:0000313" key="1">
    <source>
        <dbReference type="EMBL" id="EMA24894.1"/>
    </source>
</evidence>
<organism evidence="1 2">
    <name type="scientific">Haloarcula marismortui ATCC 33799</name>
    <dbReference type="NCBI Taxonomy" id="662475"/>
    <lineage>
        <taxon>Archaea</taxon>
        <taxon>Methanobacteriati</taxon>
        <taxon>Methanobacteriota</taxon>
        <taxon>Stenosarchaea group</taxon>
        <taxon>Halobacteria</taxon>
        <taxon>Halobacteriales</taxon>
        <taxon>Haloarculaceae</taxon>
        <taxon>Haloarcula</taxon>
    </lineage>
</organism>
<dbReference type="EMBL" id="AOLS01000016">
    <property type="protein sequence ID" value="EMA24894.1"/>
    <property type="molecule type" value="Genomic_DNA"/>
</dbReference>
<protein>
    <submittedName>
        <fullName evidence="1">Uncharacterized protein</fullName>
    </submittedName>
</protein>
<dbReference type="AlphaFoldDB" id="M0KXC4"/>